<evidence type="ECO:0000256" key="9">
    <source>
        <dbReference type="ARBA" id="ARBA00023180"/>
    </source>
</evidence>
<accession>A0A158PP43</accession>
<comment type="similarity">
    <text evidence="10">Belongs to the glycosyltransferase 14 family.</text>
</comment>
<dbReference type="Pfam" id="PF02485">
    <property type="entry name" value="Branch"/>
    <property type="match status" value="2"/>
</dbReference>
<evidence type="ECO:0000256" key="1">
    <source>
        <dbReference type="ARBA" id="ARBA00004606"/>
    </source>
</evidence>
<keyword evidence="9" id="KW-0325">Glycoprotein</keyword>
<keyword evidence="8" id="KW-0472">Membrane</keyword>
<name>A0A158PP43_ANISI</name>
<sequence length="804" mass="93035">LDYQPAAYFCVYQKVRQRAVSQHIDSFDDRPYANLPGPAMARGVNLDVWMRRYFNPKPPNVVRFNQGNDPMGHKTASNHLVRNGCFLCRTSRPRQWNYDYARRVYNEKLHVAIKNIGLMESGIDCNKLTRENGSALYRERTKRWKYNFNISNPLLKLRNRTGRCNYLTNQYGFNTLPLSDEEKEFPIAYGLLIFKNAIQIYHMMSAIYHPQNAYCIAISNGSDAEFKRSVNFIGECFPNVHVMIVSNVRWGGHGVLTGVLDCLRYLAASKIEWKYFQYLSGTDLPLKTNREMVRIFKRLNGTFNSEVTEFQEGRLGPKKGVIPPHGIRLFKSSLSATFSRESANFIANSATVNELVDYLNGTDISDEGFWTTVAGNPEKIPMPGAFNGTRFLQFVNEIRRKQREENRTESTMMHYYISRYQVWTSKPNKFCTGTIVASSCVYGVGDIPILLRRYELVAHKFYLDYQPAAYFCVYQKIYHMMSAIYHPQNAYCIAISNGSDAEFKRSVNFIGECFPNVHVMIVRDVRWGEYGVLTGVLDCLRFLAASKIKWKYYQYLSGFDLPLKTNGEMVRIFKRLNGSFNSEVTHFENYRIAKKKSAKPPQGVRLFKSSLSATFSRESANFMVNNKKVKELIDYLNGTFIPDETFWTTVAGNPEKYPMPGGFNGTRFLRFVEELERRQQKEYSMKYTTDSSQYYISRYQVWWGVLNMICAGKFVAGSCVYGVGDIPILLRRYELVAHKFYLDYQPAAYFCVYQKVRQRAVSQHIDSFDDRPYANLPGPAMARGVNLDVWMRRYFNPKPVTRAP</sequence>
<dbReference type="GO" id="GO:0016020">
    <property type="term" value="C:membrane"/>
    <property type="evidence" value="ECO:0007669"/>
    <property type="project" value="UniProtKB-SubCell"/>
</dbReference>
<evidence type="ECO:0000256" key="6">
    <source>
        <dbReference type="ARBA" id="ARBA00022968"/>
    </source>
</evidence>
<comment type="subcellular location">
    <subcellularLocation>
        <location evidence="1">Membrane</location>
        <topology evidence="1">Single-pass type II membrane protein</topology>
    </subcellularLocation>
</comment>
<evidence type="ECO:0000256" key="4">
    <source>
        <dbReference type="ARBA" id="ARBA00022679"/>
    </source>
</evidence>
<evidence type="ECO:0000313" key="11">
    <source>
        <dbReference type="WBParaSite" id="ASIM_0001360401-mRNA-1"/>
    </source>
</evidence>
<dbReference type="InterPro" id="IPR003406">
    <property type="entry name" value="Glyco_trans_14"/>
</dbReference>
<keyword evidence="4" id="KW-0808">Transferase</keyword>
<evidence type="ECO:0000256" key="5">
    <source>
        <dbReference type="ARBA" id="ARBA00022692"/>
    </source>
</evidence>
<evidence type="ECO:0000256" key="3">
    <source>
        <dbReference type="ARBA" id="ARBA00022676"/>
    </source>
</evidence>
<organism evidence="11">
    <name type="scientific">Anisakis simplex</name>
    <name type="common">Herring worm</name>
    <dbReference type="NCBI Taxonomy" id="6269"/>
    <lineage>
        <taxon>Eukaryota</taxon>
        <taxon>Metazoa</taxon>
        <taxon>Ecdysozoa</taxon>
        <taxon>Nematoda</taxon>
        <taxon>Chromadorea</taxon>
        <taxon>Rhabditida</taxon>
        <taxon>Spirurina</taxon>
        <taxon>Ascaridomorpha</taxon>
        <taxon>Ascaridoidea</taxon>
        <taxon>Anisakidae</taxon>
        <taxon>Anisakis</taxon>
        <taxon>Anisakis simplex complex</taxon>
    </lineage>
</organism>
<proteinExistence type="inferred from homology"/>
<dbReference type="PANTHER" id="PTHR19297:SF185">
    <property type="entry name" value="BETA-1,3-GALACTOSYL-O-GLYCOSYL-GLYCOPROTEIN BETA-1,6-N-ACETYLGLUCOSAMINYLTRANSFERASE 3"/>
    <property type="match status" value="1"/>
</dbReference>
<evidence type="ECO:0000256" key="10">
    <source>
        <dbReference type="ARBA" id="ARBA00038150"/>
    </source>
</evidence>
<keyword evidence="6" id="KW-0735">Signal-anchor</keyword>
<reference evidence="11" key="1">
    <citation type="submission" date="2016-04" db="UniProtKB">
        <authorList>
            <consortium name="WormBaseParasite"/>
        </authorList>
    </citation>
    <scope>IDENTIFICATION</scope>
</reference>
<evidence type="ECO:0000256" key="7">
    <source>
        <dbReference type="ARBA" id="ARBA00022989"/>
    </source>
</evidence>
<evidence type="ECO:0000256" key="8">
    <source>
        <dbReference type="ARBA" id="ARBA00023136"/>
    </source>
</evidence>
<keyword evidence="7" id="KW-1133">Transmembrane helix</keyword>
<comment type="pathway">
    <text evidence="2">Protein modification; protein glycosylation.</text>
</comment>
<dbReference type="WBParaSite" id="ASIM_0001360401-mRNA-1">
    <property type="protein sequence ID" value="ASIM_0001360401-mRNA-1"/>
    <property type="gene ID" value="ASIM_0001360401"/>
</dbReference>
<keyword evidence="5" id="KW-0812">Transmembrane</keyword>
<evidence type="ECO:0000256" key="2">
    <source>
        <dbReference type="ARBA" id="ARBA00004922"/>
    </source>
</evidence>
<dbReference type="GO" id="GO:0008375">
    <property type="term" value="F:acetylglucosaminyltransferase activity"/>
    <property type="evidence" value="ECO:0007669"/>
    <property type="project" value="TreeGrafter"/>
</dbReference>
<keyword evidence="3" id="KW-0328">Glycosyltransferase</keyword>
<protein>
    <submittedName>
        <fullName evidence="11">Glycosyltransferase</fullName>
    </submittedName>
</protein>
<dbReference type="PANTHER" id="PTHR19297">
    <property type="entry name" value="GLYCOSYLTRANSFERASE 14 FAMILY MEMBER"/>
    <property type="match status" value="1"/>
</dbReference>
<dbReference type="AlphaFoldDB" id="A0A158PP43"/>